<dbReference type="InterPro" id="IPR003587">
    <property type="entry name" value="Hint_dom_N"/>
</dbReference>
<dbReference type="EMBL" id="CP114040">
    <property type="protein sequence ID" value="WAS95978.1"/>
    <property type="molecule type" value="Genomic_DNA"/>
</dbReference>
<protein>
    <submittedName>
        <fullName evidence="3">Hint domain-containing protein</fullName>
    </submittedName>
</protein>
<dbReference type="CDD" id="cd00081">
    <property type="entry name" value="Hint"/>
    <property type="match status" value="1"/>
</dbReference>
<proteinExistence type="predicted"/>
<dbReference type="PROSITE" id="PS51257">
    <property type="entry name" value="PROKAR_LIPOPROTEIN"/>
    <property type="match status" value="1"/>
</dbReference>
<evidence type="ECO:0000313" key="4">
    <source>
        <dbReference type="Proteomes" id="UP001164459"/>
    </source>
</evidence>
<feature type="compositionally biased region" description="Pro residues" evidence="1">
    <location>
        <begin position="25"/>
        <end position="48"/>
    </location>
</feature>
<feature type="domain" description="Hint" evidence="2">
    <location>
        <begin position="464"/>
        <end position="560"/>
    </location>
</feature>
<organism evidence="3 4">
    <name type="scientific">Nannocystis punicea</name>
    <dbReference type="NCBI Taxonomy" id="2995304"/>
    <lineage>
        <taxon>Bacteria</taxon>
        <taxon>Pseudomonadati</taxon>
        <taxon>Myxococcota</taxon>
        <taxon>Polyangia</taxon>
        <taxon>Nannocystales</taxon>
        <taxon>Nannocystaceae</taxon>
        <taxon>Nannocystis</taxon>
    </lineage>
</organism>
<dbReference type="RefSeq" id="WP_269038320.1">
    <property type="nucleotide sequence ID" value="NZ_CP114040.1"/>
</dbReference>
<feature type="region of interest" description="Disordered" evidence="1">
    <location>
        <begin position="21"/>
        <end position="50"/>
    </location>
</feature>
<name>A0ABY7H9Q2_9BACT</name>
<gene>
    <name evidence="3" type="ORF">O0S08_07415</name>
</gene>
<sequence>MRRATASVLLFSLVGCTPEVQLETPPAPVPTPQPPPPSPPPPAPPEPPALDDAMLTYPWIRGSVDRCALDIDVPLVPLAAPLVSLAVVAGEAEVRNLEPADCTSPVMFELPRELLAVAAPATNREPARLRVRIEPPLVACEKKYALGVCLRDQSGALHPSRNPNAPASAHPEVSVEETWHSGPRLLTPSGESGDYLAMRPGLQLIGADPTTGDRVRVDLRSRQERRSATMVELRLTTGERIDIPPKQELWRIDQATWVRASEVAAGDRLFGLDGPVEVREVQTNKRSYGVDVADVSAPDTYFIDRVLVRDGRPTRGEPTPLAPGEDPTQHPAVELVAASESYDCSLGTTLTVREWPAGAESIVLLAERHPGPPGARITLQCDPQHAFSSVPRTLWDAWQAQPATAGRPLTLALEAGEEGWAAEEPGFTGVVGCSSDVALLACGRAADGTLSPVTGAARWGHSGAVCFATGTPIDTPAGPVAIEALAPGATVLSFDVLRGEAQVAHVLRRASRGERPVLQIRLADGRALRVTGEHPLWLPRVGAFRPAQDLHVGDRLLGRDGAALPIESIVPDGTSEVWELSVDAPDTYFADGVLAHNY</sequence>
<dbReference type="SMART" id="SM00306">
    <property type="entry name" value="HintN"/>
    <property type="match status" value="1"/>
</dbReference>
<dbReference type="PROSITE" id="PS50817">
    <property type="entry name" value="INTEIN_N_TER"/>
    <property type="match status" value="1"/>
</dbReference>
<dbReference type="Proteomes" id="UP001164459">
    <property type="component" value="Chromosome"/>
</dbReference>
<reference evidence="3" key="1">
    <citation type="submission" date="2022-11" db="EMBL/GenBank/DDBJ databases">
        <title>Minimal conservation of predation-associated metabolite biosynthetic gene clusters underscores biosynthetic potential of Myxococcota including descriptions for ten novel species: Archangium lansinium sp. nov., Myxococcus landrumus sp. nov., Nannocystis bai.</title>
        <authorList>
            <person name="Ahearne A."/>
            <person name="Stevens C."/>
            <person name="Dowd S."/>
        </authorList>
    </citation>
    <scope>NUCLEOTIDE SEQUENCE</scope>
    <source>
        <strain evidence="3">Fl3</strain>
    </source>
</reference>
<keyword evidence="4" id="KW-1185">Reference proteome</keyword>
<evidence type="ECO:0000313" key="3">
    <source>
        <dbReference type="EMBL" id="WAS95978.1"/>
    </source>
</evidence>
<evidence type="ECO:0000256" key="1">
    <source>
        <dbReference type="SAM" id="MobiDB-lite"/>
    </source>
</evidence>
<dbReference type="Pfam" id="PF07591">
    <property type="entry name" value="PT-HINT"/>
    <property type="match status" value="1"/>
</dbReference>
<dbReference type="InterPro" id="IPR036844">
    <property type="entry name" value="Hint_dom_sf"/>
</dbReference>
<evidence type="ECO:0000259" key="2">
    <source>
        <dbReference type="SMART" id="SM00306"/>
    </source>
</evidence>
<accession>A0ABY7H9Q2</accession>
<dbReference type="InterPro" id="IPR006141">
    <property type="entry name" value="Intein_N"/>
</dbReference>
<dbReference type="SUPFAM" id="SSF51294">
    <property type="entry name" value="Hedgehog/intein (Hint) domain"/>
    <property type="match status" value="1"/>
</dbReference>
<feature type="region of interest" description="Disordered" evidence="1">
    <location>
        <begin position="309"/>
        <end position="328"/>
    </location>
</feature>
<dbReference type="Gene3D" id="2.170.16.10">
    <property type="entry name" value="Hedgehog/Intein (Hint) domain"/>
    <property type="match status" value="2"/>
</dbReference>